<feature type="transmembrane region" description="Helical" evidence="10">
    <location>
        <begin position="761"/>
        <end position="784"/>
    </location>
</feature>
<dbReference type="InterPro" id="IPR003593">
    <property type="entry name" value="AAA+_ATPase"/>
</dbReference>
<feature type="transmembrane region" description="Helical" evidence="10">
    <location>
        <begin position="835"/>
        <end position="855"/>
    </location>
</feature>
<evidence type="ECO:0000256" key="7">
    <source>
        <dbReference type="ARBA" id="ARBA00022840"/>
    </source>
</evidence>
<dbReference type="SMART" id="SM00382">
    <property type="entry name" value="AAA"/>
    <property type="match status" value="2"/>
</dbReference>
<keyword evidence="14" id="KW-1185">Reference proteome</keyword>
<dbReference type="PANTHER" id="PTHR43394">
    <property type="entry name" value="ATP-DEPENDENT PERMEASE MDL1, MITOCHONDRIAL"/>
    <property type="match status" value="1"/>
</dbReference>
<dbReference type="FunFam" id="3.40.50.300:FF:000913">
    <property type="entry name" value="ABC multidrug transporter SitT"/>
    <property type="match status" value="1"/>
</dbReference>
<dbReference type="PROSITE" id="PS50929">
    <property type="entry name" value="ABC_TM1F"/>
    <property type="match status" value="2"/>
</dbReference>
<feature type="transmembrane region" description="Helical" evidence="10">
    <location>
        <begin position="214"/>
        <end position="236"/>
    </location>
</feature>
<gene>
    <name evidence="13" type="ORF">QQS21_000401</name>
</gene>
<reference evidence="13" key="1">
    <citation type="submission" date="2023-06" db="EMBL/GenBank/DDBJ databases">
        <title>Conoideocrella luteorostrata (Hypocreales: Clavicipitaceae), a potential biocontrol fungus for elongate hemlock scale in United States Christmas tree production areas.</title>
        <authorList>
            <person name="Barrett H."/>
            <person name="Lovett B."/>
            <person name="Macias A.M."/>
            <person name="Stajich J.E."/>
            <person name="Kasson M.T."/>
        </authorList>
    </citation>
    <scope>NUCLEOTIDE SEQUENCE</scope>
    <source>
        <strain evidence="13">ARSEF 14590</strain>
    </source>
</reference>
<comment type="caution">
    <text evidence="13">The sequence shown here is derived from an EMBL/GenBank/DDBJ whole genome shotgun (WGS) entry which is preliminary data.</text>
</comment>
<keyword evidence="6" id="KW-0547">Nucleotide-binding</keyword>
<evidence type="ECO:0000313" key="14">
    <source>
        <dbReference type="Proteomes" id="UP001251528"/>
    </source>
</evidence>
<comment type="similarity">
    <text evidence="2">Belongs to the ABC transporter superfamily. ABCB family. Multidrug resistance exporter (TC 3.A.1.201) subfamily.</text>
</comment>
<dbReference type="CDD" id="cd18578">
    <property type="entry name" value="ABC_6TM_Pgp_ABCB1_D2_like"/>
    <property type="match status" value="1"/>
</dbReference>
<dbReference type="GO" id="GO:0090374">
    <property type="term" value="P:oligopeptide export from mitochondrion"/>
    <property type="evidence" value="ECO:0007669"/>
    <property type="project" value="TreeGrafter"/>
</dbReference>
<evidence type="ECO:0000256" key="4">
    <source>
        <dbReference type="ARBA" id="ARBA00022692"/>
    </source>
</evidence>
<feature type="transmembrane region" description="Helical" evidence="10">
    <location>
        <begin position="329"/>
        <end position="348"/>
    </location>
</feature>
<keyword evidence="7" id="KW-0067">ATP-binding</keyword>
<keyword evidence="4 10" id="KW-0812">Transmembrane</keyword>
<dbReference type="GO" id="GO:0005743">
    <property type="term" value="C:mitochondrial inner membrane"/>
    <property type="evidence" value="ECO:0007669"/>
    <property type="project" value="TreeGrafter"/>
</dbReference>
<dbReference type="Gene3D" id="1.20.1560.10">
    <property type="entry name" value="ABC transporter type 1, transmembrane domain"/>
    <property type="match status" value="1"/>
</dbReference>
<accession>A0AAJ0CZ05</accession>
<evidence type="ECO:0000256" key="9">
    <source>
        <dbReference type="ARBA" id="ARBA00023136"/>
    </source>
</evidence>
<evidence type="ECO:0000259" key="12">
    <source>
        <dbReference type="PROSITE" id="PS50929"/>
    </source>
</evidence>
<dbReference type="Proteomes" id="UP001251528">
    <property type="component" value="Unassembled WGS sequence"/>
</dbReference>
<evidence type="ECO:0000256" key="2">
    <source>
        <dbReference type="ARBA" id="ARBA00007577"/>
    </source>
</evidence>
<evidence type="ECO:0000256" key="6">
    <source>
        <dbReference type="ARBA" id="ARBA00022741"/>
    </source>
</evidence>
<dbReference type="PANTHER" id="PTHR43394:SF11">
    <property type="entry name" value="ATP-BINDING CASSETTE TRANSPORTER"/>
    <property type="match status" value="1"/>
</dbReference>
<evidence type="ECO:0000256" key="8">
    <source>
        <dbReference type="ARBA" id="ARBA00022989"/>
    </source>
</evidence>
<dbReference type="PROSITE" id="PS00211">
    <property type="entry name" value="ABC_TRANSPORTER_1"/>
    <property type="match status" value="2"/>
</dbReference>
<sequence>MSYTDETELQALHPAQASKGTNDAAIVLEENELAILDRQLARAEEFPTPFKFLLSCATESDLAILLVSLIASIGSGLVFPISDLLLGNMGQSFRGFFVGETTLDSFNSNVTKFSLLFVYLAAANLVASFIAIVGFTYAGERIVQRLRQRYLDAILRQNIAFFDTLGVGEVNHCITTDTNMIQDAITAKASFTVAAVSNFCGAIVISFIKSWRLALVLLPSVVLIMLAMGIGAVFMVNYAQKAQDSYGHGANIAEEAISSIATVSAFGMQSSLLRKFDKHVAVARVYQFRSGVALGVMMAIMNATIWWTYGLAFWQGSRYLVHGQIDISAILTIMFATITGAFALGNVAPHVQAIVKGLTSTRKLSEAICRQSPTDPGLETGHKIDSLRGDVSLTDIRHVYPSRPGVVVMDGVSMHFPAGKTTAIVGPSGSGKSTVISLLERYFEPVKGNISIDGHDLTGLNLTWLRQQIGLVSQEPTLFSTTVFENIRYGLVGTRQENKPLEEVERLVESAAKTANAYDFIMAMPDGFQSHVGNGGSLLSGGQKQRITIARAIIGDPKILLLDEATSALDSKAEREVQTALNNAALGRTTIVIAHRLSTIAHADNIIVMSAGRVVEQGTHQELLERQSLYYDLTRQQGFLTGRSNGCDHLDEDDESMTEHISSDKLALGERFNTSIKTEGVGWTESKKPSRPSSSAWQLARFCFNLNKRMVLPICGGLIFSIVAGGSHPTQSVFLAKIMEAMSSKPSEYGYLRSEVNFWSLMYVVIGCTTVIGLLGQCICFVFYSEHLTYEARRQTFDTILHQDMGSFYLPAYSTAKLSTVLSHSATQLQGMGGVTLGTILIILTIIVAGIILSVSVGWKLGLVCMSTIPVLFGAGIMQLKSQGLLEAQARKVHEASAHFACEYSTNIRTVAALTLEEKVRNDYREILIANRWQSLKLIAQSSFLFALSQSAVFLSSALAFWYGSRLVAQEHYTMFQFYLCYTALVAGSYSAGAIFTFIPDMGKAGAAARAIKDLHDRKILIDPRSEGGDGAGKMDSSIQLRNVTFRYPNREDHLVLNDISLTVQPGHFAALVGASGSGKSTVVSLLERFFDPETGSVAVGGKNIKDWNLNEYRSQLALVGQMPTLYEGTIRENIALDVNTNISEQKLQQACKDANILDYIVSLPDGFETQVGARGTLLSGGQKQRIAIARALLRDPKILLLDEATSALDSESERVVQAALDEAVQGRTTLAVAHRISTVQRADCIHGKILCSVLVDLSLPFLGNKLIVSAVLDGGRIVESGTHRQLMSLGGRYYELVQLQSIEEASK</sequence>
<dbReference type="GO" id="GO:0015421">
    <property type="term" value="F:ABC-type oligopeptide transporter activity"/>
    <property type="evidence" value="ECO:0007669"/>
    <property type="project" value="TreeGrafter"/>
</dbReference>
<dbReference type="GO" id="GO:0005524">
    <property type="term" value="F:ATP binding"/>
    <property type="evidence" value="ECO:0007669"/>
    <property type="project" value="UniProtKB-KW"/>
</dbReference>
<dbReference type="InterPro" id="IPR003439">
    <property type="entry name" value="ABC_transporter-like_ATP-bd"/>
</dbReference>
<feature type="domain" description="ABC transmembrane type-1" evidence="12">
    <location>
        <begin position="716"/>
        <end position="1004"/>
    </location>
</feature>
<feature type="domain" description="ABC transporter" evidence="11">
    <location>
        <begin position="391"/>
        <end position="636"/>
    </location>
</feature>
<dbReference type="FunFam" id="3.40.50.300:FF:000251">
    <property type="entry name" value="ABC transporter B family member 19"/>
    <property type="match status" value="1"/>
</dbReference>
<evidence type="ECO:0008006" key="15">
    <source>
        <dbReference type="Google" id="ProtNLM"/>
    </source>
</evidence>
<dbReference type="Pfam" id="PF00664">
    <property type="entry name" value="ABC_membrane"/>
    <property type="match status" value="2"/>
</dbReference>
<dbReference type="CDD" id="cd18577">
    <property type="entry name" value="ABC_6TM_Pgp_ABCB1_D1_like"/>
    <property type="match status" value="1"/>
</dbReference>
<dbReference type="InterPro" id="IPR017871">
    <property type="entry name" value="ABC_transporter-like_CS"/>
</dbReference>
<organism evidence="13 14">
    <name type="scientific">Conoideocrella luteorostrata</name>
    <dbReference type="NCBI Taxonomy" id="1105319"/>
    <lineage>
        <taxon>Eukaryota</taxon>
        <taxon>Fungi</taxon>
        <taxon>Dikarya</taxon>
        <taxon>Ascomycota</taxon>
        <taxon>Pezizomycotina</taxon>
        <taxon>Sordariomycetes</taxon>
        <taxon>Hypocreomycetidae</taxon>
        <taxon>Hypocreales</taxon>
        <taxon>Clavicipitaceae</taxon>
        <taxon>Conoideocrella</taxon>
    </lineage>
</organism>
<proteinExistence type="inferred from homology"/>
<dbReference type="InterPro" id="IPR011527">
    <property type="entry name" value="ABC1_TM_dom"/>
</dbReference>
<protein>
    <recommendedName>
        <fullName evidence="15">P-loop containing nucleoside triphosphate hydrolase protein</fullName>
    </recommendedName>
</protein>
<evidence type="ECO:0000256" key="3">
    <source>
        <dbReference type="ARBA" id="ARBA00022448"/>
    </source>
</evidence>
<dbReference type="InterPro" id="IPR039421">
    <property type="entry name" value="Type_1_exporter"/>
</dbReference>
<evidence type="ECO:0000256" key="1">
    <source>
        <dbReference type="ARBA" id="ARBA00004141"/>
    </source>
</evidence>
<comment type="subcellular location">
    <subcellularLocation>
        <location evidence="1">Membrane</location>
        <topology evidence="1">Multi-pass membrane protein</topology>
    </subcellularLocation>
</comment>
<feature type="transmembrane region" description="Helical" evidence="10">
    <location>
        <begin position="62"/>
        <end position="82"/>
    </location>
</feature>
<evidence type="ECO:0000256" key="10">
    <source>
        <dbReference type="SAM" id="Phobius"/>
    </source>
</evidence>
<dbReference type="CDD" id="cd03249">
    <property type="entry name" value="ABC_MTABC3_MDL1_MDL2"/>
    <property type="match status" value="1"/>
</dbReference>
<keyword evidence="9 10" id="KW-0472">Membrane</keyword>
<feature type="transmembrane region" description="Helical" evidence="10">
    <location>
        <begin position="861"/>
        <end position="880"/>
    </location>
</feature>
<feature type="transmembrane region" description="Helical" evidence="10">
    <location>
        <begin position="976"/>
        <end position="999"/>
    </location>
</feature>
<name>A0AAJ0CZ05_9HYPO</name>
<feature type="transmembrane region" description="Helical" evidence="10">
    <location>
        <begin position="944"/>
        <end position="964"/>
    </location>
</feature>
<dbReference type="SUPFAM" id="SSF90123">
    <property type="entry name" value="ABC transporter transmembrane region"/>
    <property type="match status" value="2"/>
</dbReference>
<keyword evidence="5" id="KW-0677">Repeat</keyword>
<feature type="domain" description="ABC transmembrane type-1" evidence="12">
    <location>
        <begin position="66"/>
        <end position="356"/>
    </location>
</feature>
<keyword evidence="8 10" id="KW-1133">Transmembrane helix</keyword>
<dbReference type="PROSITE" id="PS50893">
    <property type="entry name" value="ABC_TRANSPORTER_2"/>
    <property type="match status" value="2"/>
</dbReference>
<feature type="transmembrane region" description="Helical" evidence="10">
    <location>
        <begin position="710"/>
        <end position="727"/>
    </location>
</feature>
<dbReference type="Pfam" id="PF00005">
    <property type="entry name" value="ABC_tran"/>
    <property type="match status" value="2"/>
</dbReference>
<evidence type="ECO:0000256" key="5">
    <source>
        <dbReference type="ARBA" id="ARBA00022737"/>
    </source>
</evidence>
<dbReference type="GO" id="GO:0016887">
    <property type="term" value="F:ATP hydrolysis activity"/>
    <property type="evidence" value="ECO:0007669"/>
    <property type="project" value="InterPro"/>
</dbReference>
<feature type="transmembrane region" description="Helical" evidence="10">
    <location>
        <begin position="116"/>
        <end position="139"/>
    </location>
</feature>
<evidence type="ECO:0000259" key="11">
    <source>
        <dbReference type="PROSITE" id="PS50893"/>
    </source>
</evidence>
<dbReference type="Gene3D" id="3.40.50.300">
    <property type="entry name" value="P-loop containing nucleotide triphosphate hydrolases"/>
    <property type="match status" value="2"/>
</dbReference>
<feature type="transmembrane region" description="Helical" evidence="10">
    <location>
        <begin position="291"/>
        <end position="309"/>
    </location>
</feature>
<evidence type="ECO:0000313" key="13">
    <source>
        <dbReference type="EMBL" id="KAK2616578.1"/>
    </source>
</evidence>
<dbReference type="SUPFAM" id="SSF52540">
    <property type="entry name" value="P-loop containing nucleoside triphosphate hydrolases"/>
    <property type="match status" value="2"/>
</dbReference>
<feature type="transmembrane region" description="Helical" evidence="10">
    <location>
        <begin position="189"/>
        <end position="208"/>
    </location>
</feature>
<feature type="domain" description="ABC transporter" evidence="11">
    <location>
        <begin position="1039"/>
        <end position="1300"/>
    </location>
</feature>
<dbReference type="EMBL" id="JASWJB010000004">
    <property type="protein sequence ID" value="KAK2616578.1"/>
    <property type="molecule type" value="Genomic_DNA"/>
</dbReference>
<keyword evidence="3" id="KW-0813">Transport</keyword>
<dbReference type="InterPro" id="IPR036640">
    <property type="entry name" value="ABC1_TM_sf"/>
</dbReference>
<dbReference type="InterPro" id="IPR027417">
    <property type="entry name" value="P-loop_NTPase"/>
</dbReference>